<organism evidence="1 2">
    <name type="scientific">Vibrio mediterranei</name>
    <dbReference type="NCBI Taxonomy" id="689"/>
    <lineage>
        <taxon>Bacteria</taxon>
        <taxon>Pseudomonadati</taxon>
        <taxon>Pseudomonadota</taxon>
        <taxon>Gammaproteobacteria</taxon>
        <taxon>Vibrionales</taxon>
        <taxon>Vibrionaceae</taxon>
        <taxon>Vibrio</taxon>
    </lineage>
</organism>
<name>A0A3G4VII4_9VIBR</name>
<dbReference type="Proteomes" id="UP000279760">
    <property type="component" value="Chromosome 2"/>
</dbReference>
<reference evidence="1 2" key="1">
    <citation type="submission" date="2018-11" db="EMBL/GenBank/DDBJ databases">
        <title>Complete Genome Sequence of Vbrio mediterranei 117-T6: a Potential Pathogen Bacteria Isolated from the Conchocelis of Pyropia.</title>
        <authorList>
            <person name="Liu Q."/>
        </authorList>
    </citation>
    <scope>NUCLEOTIDE SEQUENCE [LARGE SCALE GENOMIC DNA]</scope>
    <source>
        <strain evidence="1 2">117-T6</strain>
    </source>
</reference>
<protein>
    <submittedName>
        <fullName evidence="1">Uncharacterized protein</fullName>
    </submittedName>
</protein>
<dbReference type="EMBL" id="CP033578">
    <property type="protein sequence ID" value="AYV24646.1"/>
    <property type="molecule type" value="Genomic_DNA"/>
</dbReference>
<dbReference type="AlphaFoldDB" id="A0A3G4VII4"/>
<evidence type="ECO:0000313" key="1">
    <source>
        <dbReference type="EMBL" id="AYV24646.1"/>
    </source>
</evidence>
<sequence>MSTVFRTIDGRIVPIKNGKQTDATKGKVVKPKRPKGFVSNSVHYGTSKAFTIPNATCPKCGANVYYYEHPNGARVFFDSLGPPWPKHPCTTTITAPKSNNNRKQMLENVGWKPLLIKDIASSDTQEGYTLKADAIDTCDTFEIDIKPALMKQKKFKRKGIESLLLYGRPVGENRAEIAVTCGLSDWIMFGRVNRKARQQHIESIPKQNGVTEPIRRLIEQKNKNISFTTTAKEDSVVFTANIGGQKYKFIEDSAKAVRKLRSADQSATSVWYRVAKSSKNYYVTIVNTSINYQKSKSFAPQTIKENRPSSTTIKHIGFVEVIKIERIDNSNQLRIEGTVIERLVSFFVNIKGLLKLASLDEIFLEKEVIAVETRGDSHTLRVRGTLLDVTSFVFSDV</sequence>
<proteinExistence type="predicted"/>
<gene>
    <name evidence="1" type="ORF">ECB94_25735</name>
</gene>
<accession>A0A3G4VII4</accession>
<evidence type="ECO:0000313" key="2">
    <source>
        <dbReference type="Proteomes" id="UP000279760"/>
    </source>
</evidence>